<dbReference type="EMBL" id="CP049863">
    <property type="protein sequence ID" value="QIK62620.1"/>
    <property type="molecule type" value="Genomic_DNA"/>
</dbReference>
<feature type="transmembrane region" description="Helical" evidence="1">
    <location>
        <begin position="95"/>
        <end position="116"/>
    </location>
</feature>
<dbReference type="AlphaFoldDB" id="A0A6G7XDD5"/>
<keyword evidence="1" id="KW-0472">Membrane</keyword>
<evidence type="ECO:0000256" key="1">
    <source>
        <dbReference type="SAM" id="Phobius"/>
    </source>
</evidence>
<gene>
    <name evidence="2" type="ORF">G7068_04895</name>
</gene>
<protein>
    <submittedName>
        <fullName evidence="2">Uncharacterized protein</fullName>
    </submittedName>
</protein>
<keyword evidence="1" id="KW-0812">Transmembrane</keyword>
<sequence length="188" mass="18790">MSIGAGLVMAGAGALCLSAALASKRWIAVAVSVLMLAAMLDSAFLSLVPVVVWAAALLAAGIVLGINLRIGRGAFACVSPLSTTTGQPRRLEHSVLLTVALAYPATAWLLLAHGGGGANAAVALTGEGDAHRAHSAAMLTGSLPAILIGALAAVLLTLAVLALRSRRRLLATDAGGMGLMLAAMLLMH</sequence>
<feature type="transmembrane region" description="Helical" evidence="1">
    <location>
        <begin position="46"/>
        <end position="66"/>
    </location>
</feature>
<evidence type="ECO:0000313" key="2">
    <source>
        <dbReference type="EMBL" id="QIK62620.1"/>
    </source>
</evidence>
<accession>A0A6G7XDD5</accession>
<name>A0A6G7XDD5_9MICO</name>
<evidence type="ECO:0000313" key="3">
    <source>
        <dbReference type="Proteomes" id="UP000502677"/>
    </source>
</evidence>
<dbReference type="RefSeq" id="WP_166289712.1">
    <property type="nucleotide sequence ID" value="NZ_CP049863.1"/>
</dbReference>
<keyword evidence="1" id="KW-1133">Transmembrane helix</keyword>
<keyword evidence="3" id="KW-1185">Reference proteome</keyword>
<feature type="transmembrane region" description="Helical" evidence="1">
    <location>
        <begin position="136"/>
        <end position="162"/>
    </location>
</feature>
<dbReference type="KEGG" id="lvi:G7068_04895"/>
<dbReference type="Proteomes" id="UP000502677">
    <property type="component" value="Chromosome"/>
</dbReference>
<reference evidence="2 3" key="1">
    <citation type="submission" date="2020-03" db="EMBL/GenBank/DDBJ databases">
        <title>Leucobacter sp. nov., isolated from beetles.</title>
        <authorList>
            <person name="Hyun D.-W."/>
            <person name="Bae J.-W."/>
        </authorList>
    </citation>
    <scope>NUCLEOTIDE SEQUENCE [LARGE SCALE GENOMIC DNA]</scope>
    <source>
        <strain evidence="2 3">HDW9C</strain>
    </source>
</reference>
<organism evidence="2 3">
    <name type="scientific">Leucobacter viscericola</name>
    <dbReference type="NCBI Taxonomy" id="2714935"/>
    <lineage>
        <taxon>Bacteria</taxon>
        <taxon>Bacillati</taxon>
        <taxon>Actinomycetota</taxon>
        <taxon>Actinomycetes</taxon>
        <taxon>Micrococcales</taxon>
        <taxon>Microbacteriaceae</taxon>
        <taxon>Leucobacter</taxon>
    </lineage>
</organism>
<feature type="transmembrane region" description="Helical" evidence="1">
    <location>
        <begin position="169"/>
        <end position="187"/>
    </location>
</feature>
<proteinExistence type="predicted"/>